<dbReference type="AlphaFoldDB" id="B0STX7"/>
<dbReference type="EMBL" id="CP000787">
    <property type="protein sequence ID" value="ABZ99661.1"/>
    <property type="molecule type" value="Genomic_DNA"/>
</dbReference>
<dbReference type="HOGENOM" id="CLU_020120_10_0_12"/>
<dbReference type="STRING" id="456481.LEPBI_II0125"/>
<dbReference type="Gene3D" id="2.40.10.10">
    <property type="entry name" value="Trypsin-like serine proteases"/>
    <property type="match status" value="2"/>
</dbReference>
<keyword evidence="2 5" id="KW-0378">Hydrolase</keyword>
<reference evidence="5 6" key="1">
    <citation type="journal article" date="2008" name="PLoS ONE">
        <title>Genome sequence of the saprophyte Leptospira biflexa provides insights into the evolution of Leptospira and the pathogenesis of leptospirosis.</title>
        <authorList>
            <person name="Picardeau M."/>
            <person name="Bulach D.M."/>
            <person name="Bouchier C."/>
            <person name="Zuerner R.L."/>
            <person name="Zidane N."/>
            <person name="Wilson P.J."/>
            <person name="Creno S."/>
            <person name="Kuczek E.S."/>
            <person name="Bommezzadri S."/>
            <person name="Davis J.C."/>
            <person name="McGrath A."/>
            <person name="Johnson M.J."/>
            <person name="Boursaux-Eude C."/>
            <person name="Seemann T."/>
            <person name="Rouy Z."/>
            <person name="Coppel R.L."/>
            <person name="Rood J.I."/>
            <person name="Lajus A."/>
            <person name="Davies J.K."/>
            <person name="Medigue C."/>
            <person name="Adler B."/>
        </authorList>
    </citation>
    <scope>NUCLEOTIDE SEQUENCE [LARGE SCALE GENOMIC DNA]</scope>
    <source>
        <strain evidence="6">Patoc 1 / ATCC 23582 / Paris</strain>
    </source>
</reference>
<dbReference type="InterPro" id="IPR001940">
    <property type="entry name" value="Peptidase_S1C"/>
</dbReference>
<dbReference type="SUPFAM" id="SSF50494">
    <property type="entry name" value="Trypsin-like serine proteases"/>
    <property type="match status" value="1"/>
</dbReference>
<dbReference type="PROSITE" id="PS50106">
    <property type="entry name" value="PDZ"/>
    <property type="match status" value="1"/>
</dbReference>
<evidence type="ECO:0000313" key="5">
    <source>
        <dbReference type="EMBL" id="ABZ99661.1"/>
    </source>
</evidence>
<dbReference type="MEROPS" id="S01.279"/>
<dbReference type="SUPFAM" id="SSF50156">
    <property type="entry name" value="PDZ domain-like"/>
    <property type="match status" value="1"/>
</dbReference>
<gene>
    <name evidence="5" type="primary">htrA1</name>
    <name evidence="5" type="ordered locus">LEPBI_II0125</name>
</gene>
<dbReference type="PANTHER" id="PTHR45980:SF9">
    <property type="entry name" value="PROTEASE DO-LIKE 10, MITOCHONDRIAL-RELATED"/>
    <property type="match status" value="1"/>
</dbReference>
<protein>
    <submittedName>
        <fullName evidence="5">Putative HtrA1 putative signal peptide</fullName>
        <ecNumber evidence="5">3.4.21.-</ecNumber>
    </submittedName>
</protein>
<keyword evidence="6" id="KW-1185">Reference proteome</keyword>
<dbReference type="InterPro" id="IPR036034">
    <property type="entry name" value="PDZ_sf"/>
</dbReference>
<dbReference type="InterPro" id="IPR009003">
    <property type="entry name" value="Peptidase_S1_PA"/>
</dbReference>
<dbReference type="Pfam" id="PF13365">
    <property type="entry name" value="Trypsin_2"/>
    <property type="match status" value="1"/>
</dbReference>
<dbReference type="PRINTS" id="PR00834">
    <property type="entry name" value="PROTEASES2C"/>
</dbReference>
<dbReference type="Gene3D" id="3.20.190.20">
    <property type="match status" value="1"/>
</dbReference>
<dbReference type="InterPro" id="IPR043504">
    <property type="entry name" value="Peptidase_S1_PA_chymotrypsin"/>
</dbReference>
<dbReference type="InterPro" id="IPR001478">
    <property type="entry name" value="PDZ"/>
</dbReference>
<proteinExistence type="predicted"/>
<dbReference type="EC" id="3.4.21.-" evidence="5"/>
<name>B0STX7_LEPBP</name>
<dbReference type="Gene3D" id="2.30.42.10">
    <property type="match status" value="1"/>
</dbReference>
<dbReference type="Proteomes" id="UP000001847">
    <property type="component" value="Chromosome II"/>
</dbReference>
<dbReference type="GO" id="GO:0006508">
    <property type="term" value="P:proteolysis"/>
    <property type="evidence" value="ECO:0007669"/>
    <property type="project" value="UniProtKB-KW"/>
</dbReference>
<keyword evidence="1" id="KW-0645">Protease</keyword>
<evidence type="ECO:0000256" key="3">
    <source>
        <dbReference type="ARBA" id="ARBA00022825"/>
    </source>
</evidence>
<dbReference type="GO" id="GO:0004252">
    <property type="term" value="F:serine-type endopeptidase activity"/>
    <property type="evidence" value="ECO:0007669"/>
    <property type="project" value="InterPro"/>
</dbReference>
<evidence type="ECO:0000259" key="4">
    <source>
        <dbReference type="PROSITE" id="PS50106"/>
    </source>
</evidence>
<dbReference type="InterPro" id="IPR046449">
    <property type="entry name" value="DEGP_PDZ_sf"/>
</dbReference>
<keyword evidence="3" id="KW-0720">Serine protease</keyword>
<evidence type="ECO:0000256" key="2">
    <source>
        <dbReference type="ARBA" id="ARBA00022801"/>
    </source>
</evidence>
<accession>B0STX7</accession>
<dbReference type="KEGG" id="lbi:LEPBI_II0125"/>
<evidence type="ECO:0000256" key="1">
    <source>
        <dbReference type="ARBA" id="ARBA00022670"/>
    </source>
</evidence>
<organism evidence="5 6">
    <name type="scientific">Leptospira biflexa serovar Patoc (strain Patoc 1 / ATCC 23582 / Paris)</name>
    <dbReference type="NCBI Taxonomy" id="456481"/>
    <lineage>
        <taxon>Bacteria</taxon>
        <taxon>Pseudomonadati</taxon>
        <taxon>Spirochaetota</taxon>
        <taxon>Spirochaetia</taxon>
        <taxon>Leptospirales</taxon>
        <taxon>Leptospiraceae</taxon>
        <taxon>Leptospira</taxon>
    </lineage>
</organism>
<dbReference type="InterPro" id="IPR041517">
    <property type="entry name" value="DEGP_PDZ"/>
</dbReference>
<feature type="domain" description="PDZ" evidence="4">
    <location>
        <begin position="308"/>
        <end position="367"/>
    </location>
</feature>
<sequence length="561" mass="63265">MCGWFRIWFFRSKVSTRIVKFPIQKNPARIEKLVFIPVRGFFLKETMPVIKEKKATDPNKMDSKRLMQKQKKILSSPLAFASTILFFLTLFSSTSHAEPNGQSIDEIKKSVVQIRVFSQAKDPYSPWMSSGISASTGSGFIIAKNRILTNAHVVSNAKFIEAQRNNQTEWYELKVLYIAHDCDLAILEVPDQTFYTDSVELELGGLPELASPVDIIGYPIGGSKISVSRGIVSRIEQSNYAHSQIDSHLVVQVDAAINPGNSGGPALQNGKVAGVAFQASTKGENIGYIIPTNVIQHFLKDIQDGIYNGYVELGIQTQNSFSESHRNYYQIPNGEEGVFVTRVFRQGSADGFLQPGDYLTAIDGRKIGRNGNLLEANSIDFLEVIDNKFAGEEIRFDLIRNKKNIQVSFPAKKMPQMENQRSSYGKDYDYLIFGGLVFQTVNRDLLEAWSKTGQTQGGSLLVYRFYEGSHLLDGETEDIVLYRKLPHPSNSHSDFYLNMVVDTFNGTKVKNLNHFKNLLQSSKEKTFKIHFYGIQVPMILDREESEKSDEQIKRTYHITGK</sequence>
<dbReference type="Pfam" id="PF17815">
    <property type="entry name" value="PDZ_3"/>
    <property type="match status" value="1"/>
</dbReference>
<evidence type="ECO:0000313" key="6">
    <source>
        <dbReference type="Proteomes" id="UP000001847"/>
    </source>
</evidence>
<dbReference type="PANTHER" id="PTHR45980">
    <property type="match status" value="1"/>
</dbReference>